<dbReference type="InterPro" id="IPR022649">
    <property type="entry name" value="Pr_cel_nuc_antig_C"/>
</dbReference>
<evidence type="ECO:0000313" key="12">
    <source>
        <dbReference type="EMBL" id="KAJ8443872.1"/>
    </source>
</evidence>
<dbReference type="NCBIfam" id="TIGR00590">
    <property type="entry name" value="pcna"/>
    <property type="match status" value="1"/>
</dbReference>
<dbReference type="GO" id="GO:0006298">
    <property type="term" value="P:mismatch repair"/>
    <property type="evidence" value="ECO:0007669"/>
    <property type="project" value="TreeGrafter"/>
</dbReference>
<dbReference type="CDD" id="cd00577">
    <property type="entry name" value="PCNA"/>
    <property type="match status" value="1"/>
</dbReference>
<dbReference type="GO" id="GO:0006272">
    <property type="term" value="P:leading strand elongation"/>
    <property type="evidence" value="ECO:0007669"/>
    <property type="project" value="TreeGrafter"/>
</dbReference>
<evidence type="ECO:0000256" key="8">
    <source>
        <dbReference type="RuleBase" id="RU003671"/>
    </source>
</evidence>
<dbReference type="InterPro" id="IPR046938">
    <property type="entry name" value="DNA_clamp_sf"/>
</dbReference>
<gene>
    <name evidence="12" type="ORF">Cgig2_032696</name>
</gene>
<dbReference type="FunFam" id="3.10.150.10:FF:000008">
    <property type="entry name" value="Proliferating cell nuclear antigen"/>
    <property type="match status" value="1"/>
</dbReference>
<dbReference type="Proteomes" id="UP001153076">
    <property type="component" value="Unassembled WGS sequence"/>
</dbReference>
<dbReference type="GO" id="GO:0006275">
    <property type="term" value="P:regulation of DNA replication"/>
    <property type="evidence" value="ECO:0007669"/>
    <property type="project" value="InterPro"/>
</dbReference>
<evidence type="ECO:0000256" key="9">
    <source>
        <dbReference type="SAM" id="MobiDB-lite"/>
    </source>
</evidence>
<keyword evidence="5 7" id="KW-0539">Nucleus</keyword>
<evidence type="ECO:0000313" key="13">
    <source>
        <dbReference type="Proteomes" id="UP001153076"/>
    </source>
</evidence>
<evidence type="ECO:0000256" key="4">
    <source>
        <dbReference type="ARBA" id="ARBA00023125"/>
    </source>
</evidence>
<dbReference type="PRINTS" id="PR00339">
    <property type="entry name" value="PCNACYCLIN"/>
</dbReference>
<organism evidence="12 13">
    <name type="scientific">Carnegiea gigantea</name>
    <dbReference type="NCBI Taxonomy" id="171969"/>
    <lineage>
        <taxon>Eukaryota</taxon>
        <taxon>Viridiplantae</taxon>
        <taxon>Streptophyta</taxon>
        <taxon>Embryophyta</taxon>
        <taxon>Tracheophyta</taxon>
        <taxon>Spermatophyta</taxon>
        <taxon>Magnoliopsida</taxon>
        <taxon>eudicotyledons</taxon>
        <taxon>Gunneridae</taxon>
        <taxon>Pentapetalae</taxon>
        <taxon>Caryophyllales</taxon>
        <taxon>Cactineae</taxon>
        <taxon>Cactaceae</taxon>
        <taxon>Cactoideae</taxon>
        <taxon>Echinocereeae</taxon>
        <taxon>Carnegiea</taxon>
    </lineage>
</organism>
<comment type="function">
    <text evidence="6">This protein is an auxiliary protein of DNA polymerase delta and is involved in the control of eukaryotic DNA replication by increasing the polymerase's processibility during elongation of the leading strand.</text>
</comment>
<evidence type="ECO:0000256" key="6">
    <source>
        <dbReference type="ARBA" id="ARBA00053268"/>
    </source>
</evidence>
<dbReference type="GO" id="GO:0043626">
    <property type="term" value="C:PCNA complex"/>
    <property type="evidence" value="ECO:0007669"/>
    <property type="project" value="TreeGrafter"/>
</dbReference>
<evidence type="ECO:0000256" key="1">
    <source>
        <dbReference type="ARBA" id="ARBA00004123"/>
    </source>
</evidence>
<dbReference type="EMBL" id="JAKOGI010000110">
    <property type="protein sequence ID" value="KAJ8443872.1"/>
    <property type="molecule type" value="Genomic_DNA"/>
</dbReference>
<dbReference type="GO" id="GO:0003677">
    <property type="term" value="F:DNA binding"/>
    <property type="evidence" value="ECO:0007669"/>
    <property type="project" value="UniProtKB-KW"/>
</dbReference>
<dbReference type="InterPro" id="IPR022648">
    <property type="entry name" value="Pr_cel_nuc_antig_N"/>
</dbReference>
<dbReference type="GO" id="GO:0030337">
    <property type="term" value="F:DNA polymerase processivity factor activity"/>
    <property type="evidence" value="ECO:0007669"/>
    <property type="project" value="InterPro"/>
</dbReference>
<dbReference type="Gene3D" id="3.70.10.10">
    <property type="match status" value="1"/>
</dbReference>
<dbReference type="Pfam" id="PF02747">
    <property type="entry name" value="PCNA_C"/>
    <property type="match status" value="1"/>
</dbReference>
<feature type="compositionally biased region" description="Basic and acidic residues" evidence="9">
    <location>
        <begin position="314"/>
        <end position="355"/>
    </location>
</feature>
<keyword evidence="4 8" id="KW-0238">DNA-binding</keyword>
<evidence type="ECO:0000256" key="7">
    <source>
        <dbReference type="RuleBase" id="RU000641"/>
    </source>
</evidence>
<comment type="function">
    <text evidence="7">This protein is an auxiliary protein of DNA polymerase delta and is involved in the control of eukaryotic DNA replication by increasing the polymerase's processivity during elongation of the leading strand.</text>
</comment>
<name>A0A9Q1KIH6_9CARY</name>
<dbReference type="PROSITE" id="PS01251">
    <property type="entry name" value="PCNA_1"/>
    <property type="match status" value="1"/>
</dbReference>
<dbReference type="PANTHER" id="PTHR11352">
    <property type="entry name" value="PROLIFERATING CELL NUCLEAR ANTIGEN"/>
    <property type="match status" value="1"/>
</dbReference>
<reference evidence="12" key="1">
    <citation type="submission" date="2022-04" db="EMBL/GenBank/DDBJ databases">
        <title>Carnegiea gigantea Genome sequencing and assembly v2.</title>
        <authorList>
            <person name="Copetti D."/>
            <person name="Sanderson M.J."/>
            <person name="Burquez A."/>
            <person name="Wojciechowski M.F."/>
        </authorList>
    </citation>
    <scope>NUCLEOTIDE SEQUENCE</scope>
    <source>
        <strain evidence="12">SGP5-SGP5p</strain>
        <tissue evidence="12">Aerial part</tissue>
    </source>
</reference>
<evidence type="ECO:0000256" key="5">
    <source>
        <dbReference type="ARBA" id="ARBA00023242"/>
    </source>
</evidence>
<feature type="region of interest" description="Disordered" evidence="9">
    <location>
        <begin position="258"/>
        <end position="285"/>
    </location>
</feature>
<dbReference type="AlphaFoldDB" id="A0A9Q1KIH6"/>
<dbReference type="Pfam" id="PF00705">
    <property type="entry name" value="PCNA_N"/>
    <property type="match status" value="1"/>
</dbReference>
<proteinExistence type="inferred from homology"/>
<dbReference type="PANTHER" id="PTHR11352:SF13">
    <property type="entry name" value="PROLIFERATING CELL NUCLEAR ANTIGEN"/>
    <property type="match status" value="1"/>
</dbReference>
<accession>A0A9Q1KIH6</accession>
<feature type="compositionally biased region" description="Basic and acidic residues" evidence="9">
    <location>
        <begin position="268"/>
        <end position="282"/>
    </location>
</feature>
<sequence length="370" mass="40873">MFELRLVQGSLLKKVIDAIKDLVTDANFDCSSTGFSLQAMDSSHVALVALLLRSEGFEHFRCDRAISMGMSIANMAKMLKCASHDDIITIKADDGTDTVTFMFESPSQDKISDIEMKLMDIDSDHLGIPDVEYDAIVRMPSSEFSGICSSLATIGDTVTISVSKQGVTFSTKGDIGSGNITCRQNTSSEKPEEHTIVEMKEPIVLTFALKYITLFTKATSLSSQVTISLCADMPMVVEYKVAEMGYIRYYLAPKVDAEELETSPQAETRPRTETRTENHAEPEPEEAMAVAIVETKEENGAEPENVPDSQPVKMETESEADLKPKVEMPVKSEREAMEHECKMETESEAEKKPKMETSNGKAEVEVMDVE</sequence>
<keyword evidence="13" id="KW-1185">Reference proteome</keyword>
<dbReference type="FunFam" id="3.70.10.10:FF:000001">
    <property type="entry name" value="Proliferating cell nuclear antigen"/>
    <property type="match status" value="1"/>
</dbReference>
<dbReference type="HAMAP" id="MF_00317">
    <property type="entry name" value="DNApol_clamp_arch"/>
    <property type="match status" value="1"/>
</dbReference>
<evidence type="ECO:0000256" key="3">
    <source>
        <dbReference type="ARBA" id="ARBA00022705"/>
    </source>
</evidence>
<dbReference type="FunFam" id="3.10.150.10:FF:000006">
    <property type="entry name" value="Proliferating cell nuclear antigen"/>
    <property type="match status" value="1"/>
</dbReference>
<evidence type="ECO:0000259" key="10">
    <source>
        <dbReference type="Pfam" id="PF00705"/>
    </source>
</evidence>
<comment type="subcellular location">
    <subcellularLocation>
        <location evidence="1 7">Nucleus</location>
    </subcellularLocation>
</comment>
<comment type="caution">
    <text evidence="12">The sequence shown here is derived from an EMBL/GenBank/DDBJ whole genome shotgun (WGS) entry which is preliminary data.</text>
</comment>
<keyword evidence="3 8" id="KW-0235">DNA replication</keyword>
<feature type="domain" description="Proliferating cell nuclear antigen PCNA C-terminal" evidence="11">
    <location>
        <begin position="127"/>
        <end position="254"/>
    </location>
</feature>
<feature type="region of interest" description="Disordered" evidence="9">
    <location>
        <begin position="297"/>
        <end position="370"/>
    </location>
</feature>
<evidence type="ECO:0000259" key="11">
    <source>
        <dbReference type="Pfam" id="PF02747"/>
    </source>
</evidence>
<comment type="similarity">
    <text evidence="2 8">Belongs to the PCNA family.</text>
</comment>
<dbReference type="InterPro" id="IPR022659">
    <property type="entry name" value="Pr_cel_nuc_antig_CS"/>
</dbReference>
<dbReference type="PROSITE" id="PS00293">
    <property type="entry name" value="PCNA_2"/>
    <property type="match status" value="1"/>
</dbReference>
<dbReference type="InterPro" id="IPR000730">
    <property type="entry name" value="Pr_cel_nuc_antig"/>
</dbReference>
<dbReference type="OrthoDB" id="534348at2759"/>
<dbReference type="SUPFAM" id="SSF55979">
    <property type="entry name" value="DNA clamp"/>
    <property type="match status" value="2"/>
</dbReference>
<protein>
    <recommendedName>
        <fullName evidence="7">DNA sliding clamp PCNA</fullName>
    </recommendedName>
</protein>
<dbReference type="GO" id="GO:0019985">
    <property type="term" value="P:translesion synthesis"/>
    <property type="evidence" value="ECO:0007669"/>
    <property type="project" value="TreeGrafter"/>
</dbReference>
<feature type="domain" description="Proliferating cell nuclear antigen PCNA N-terminal" evidence="10">
    <location>
        <begin position="1"/>
        <end position="124"/>
    </location>
</feature>
<evidence type="ECO:0000256" key="2">
    <source>
        <dbReference type="ARBA" id="ARBA00010462"/>
    </source>
</evidence>